<reference evidence="1 2" key="1">
    <citation type="journal article" date="2023" name="Science">
        <title>Elucidation of the pathway for biosynthesis of saponin adjuvants from the soapbark tree.</title>
        <authorList>
            <person name="Reed J."/>
            <person name="Orme A."/>
            <person name="El-Demerdash A."/>
            <person name="Owen C."/>
            <person name="Martin L.B.B."/>
            <person name="Misra R.C."/>
            <person name="Kikuchi S."/>
            <person name="Rejzek M."/>
            <person name="Martin A.C."/>
            <person name="Harkess A."/>
            <person name="Leebens-Mack J."/>
            <person name="Louveau T."/>
            <person name="Stephenson M.J."/>
            <person name="Osbourn A."/>
        </authorList>
    </citation>
    <scope>NUCLEOTIDE SEQUENCE [LARGE SCALE GENOMIC DNA]</scope>
    <source>
        <strain evidence="1">S10</strain>
    </source>
</reference>
<evidence type="ECO:0000313" key="1">
    <source>
        <dbReference type="EMBL" id="KAJ7982302.1"/>
    </source>
</evidence>
<evidence type="ECO:0000313" key="2">
    <source>
        <dbReference type="Proteomes" id="UP001163823"/>
    </source>
</evidence>
<protein>
    <submittedName>
        <fullName evidence="1">Uncharacterized protein</fullName>
    </submittedName>
</protein>
<dbReference type="AlphaFoldDB" id="A0AAD7QIS6"/>
<gene>
    <name evidence="1" type="ORF">O6P43_001443</name>
</gene>
<sequence>MIATTRITQTLQVSGFHFWKTNLINLVGKYGPDQSNHPMITPTNNGAFSLRSLFCIWCSVSIRQQR</sequence>
<accession>A0AAD7QIS6</accession>
<dbReference type="Proteomes" id="UP001163823">
    <property type="component" value="Chromosome 1"/>
</dbReference>
<proteinExistence type="predicted"/>
<organism evidence="1 2">
    <name type="scientific">Quillaja saponaria</name>
    <name type="common">Soap bark tree</name>
    <dbReference type="NCBI Taxonomy" id="32244"/>
    <lineage>
        <taxon>Eukaryota</taxon>
        <taxon>Viridiplantae</taxon>
        <taxon>Streptophyta</taxon>
        <taxon>Embryophyta</taxon>
        <taxon>Tracheophyta</taxon>
        <taxon>Spermatophyta</taxon>
        <taxon>Magnoliopsida</taxon>
        <taxon>eudicotyledons</taxon>
        <taxon>Gunneridae</taxon>
        <taxon>Pentapetalae</taxon>
        <taxon>rosids</taxon>
        <taxon>fabids</taxon>
        <taxon>Fabales</taxon>
        <taxon>Quillajaceae</taxon>
        <taxon>Quillaja</taxon>
    </lineage>
</organism>
<keyword evidence="2" id="KW-1185">Reference proteome</keyword>
<name>A0AAD7QIS6_QUISA</name>
<comment type="caution">
    <text evidence="1">The sequence shown here is derived from an EMBL/GenBank/DDBJ whole genome shotgun (WGS) entry which is preliminary data.</text>
</comment>
<dbReference type="KEGG" id="qsa:O6P43_001443"/>
<dbReference type="EMBL" id="JARAOO010000001">
    <property type="protein sequence ID" value="KAJ7982302.1"/>
    <property type="molecule type" value="Genomic_DNA"/>
</dbReference>